<name>A0A1I7IC27_9BURK</name>
<evidence type="ECO:0000256" key="2">
    <source>
        <dbReference type="SAM" id="SignalP"/>
    </source>
</evidence>
<dbReference type="RefSeq" id="WP_054257441.1">
    <property type="nucleotide sequence ID" value="NZ_CYIG01000039.1"/>
</dbReference>
<evidence type="ECO:0000259" key="3">
    <source>
        <dbReference type="Pfam" id="PF13670"/>
    </source>
</evidence>
<keyword evidence="2" id="KW-0732">Signal</keyword>
<feature type="compositionally biased region" description="Basic and acidic residues" evidence="1">
    <location>
        <begin position="87"/>
        <end position="102"/>
    </location>
</feature>
<accession>A0A1I7IC27</accession>
<organism evidence="4 5">
    <name type="scientific">Paenacidovorax caeni</name>
    <dbReference type="NCBI Taxonomy" id="343013"/>
    <lineage>
        <taxon>Bacteria</taxon>
        <taxon>Pseudomonadati</taxon>
        <taxon>Pseudomonadota</taxon>
        <taxon>Betaproteobacteria</taxon>
        <taxon>Burkholderiales</taxon>
        <taxon>Comamonadaceae</taxon>
        <taxon>Paenacidovorax</taxon>
    </lineage>
</organism>
<dbReference type="Pfam" id="PF13670">
    <property type="entry name" value="PepSY_2"/>
    <property type="match status" value="1"/>
</dbReference>
<feature type="chain" id="PRO_5010257045" description="PepSY domain-containing protein" evidence="2">
    <location>
        <begin position="22"/>
        <end position="138"/>
    </location>
</feature>
<evidence type="ECO:0000256" key="1">
    <source>
        <dbReference type="SAM" id="MobiDB-lite"/>
    </source>
</evidence>
<evidence type="ECO:0000313" key="5">
    <source>
        <dbReference type="Proteomes" id="UP000183656"/>
    </source>
</evidence>
<feature type="signal peptide" evidence="2">
    <location>
        <begin position="1"/>
        <end position="21"/>
    </location>
</feature>
<reference evidence="4 5" key="1">
    <citation type="submission" date="2016-10" db="EMBL/GenBank/DDBJ databases">
        <authorList>
            <person name="de Groot N.N."/>
        </authorList>
    </citation>
    <scope>NUCLEOTIDE SEQUENCE [LARGE SCALE GENOMIC DNA]</scope>
    <source>
        <strain evidence="4 5">R-24608</strain>
    </source>
</reference>
<dbReference type="EMBL" id="FPBX01000015">
    <property type="protein sequence ID" value="SFU70501.1"/>
    <property type="molecule type" value="Genomic_DNA"/>
</dbReference>
<keyword evidence="5" id="KW-1185">Reference proteome</keyword>
<dbReference type="AlphaFoldDB" id="A0A1I7IC27"/>
<feature type="compositionally biased region" description="Polar residues" evidence="1">
    <location>
        <begin position="129"/>
        <end position="138"/>
    </location>
</feature>
<evidence type="ECO:0000313" key="4">
    <source>
        <dbReference type="EMBL" id="SFU70501.1"/>
    </source>
</evidence>
<proteinExistence type="predicted"/>
<sequence>MKHTASLLALSLALAAAPALADDDCEAPVQKWQSRDAVMQHAAAQGWQIQRLKIDDGCYEIRGRDAQGRSFKAKLDPQTLRVVKMKLRSDDHHERERRRERNAAPANAPVQDAVPGAAPTPAHSPVLTPGTTPRGQIE</sequence>
<feature type="domain" description="PepSY" evidence="3">
    <location>
        <begin position="7"/>
        <end position="86"/>
    </location>
</feature>
<dbReference type="Proteomes" id="UP000183656">
    <property type="component" value="Unassembled WGS sequence"/>
</dbReference>
<protein>
    <recommendedName>
        <fullName evidence="3">PepSY domain-containing protein</fullName>
    </recommendedName>
</protein>
<dbReference type="OrthoDB" id="9180865at2"/>
<feature type="region of interest" description="Disordered" evidence="1">
    <location>
        <begin position="86"/>
        <end position="138"/>
    </location>
</feature>
<dbReference type="InterPro" id="IPR025711">
    <property type="entry name" value="PepSY"/>
</dbReference>
<dbReference type="STRING" id="343013.SAMN04489707_101579"/>
<gene>
    <name evidence="4" type="ORF">SAMN04489707_101579</name>
</gene>